<name>A0ABV6J340_9PROT</name>
<accession>A0ABV6J340</accession>
<evidence type="ECO:0000313" key="2">
    <source>
        <dbReference type="Proteomes" id="UP001589789"/>
    </source>
</evidence>
<proteinExistence type="predicted"/>
<evidence type="ECO:0000313" key="1">
    <source>
        <dbReference type="EMBL" id="MFC0389350.1"/>
    </source>
</evidence>
<sequence>MTKKRRTVRTSFADGMGFAWDPDELVDMDLEDAREIVRLDEEAQADGAIGNEDTVTIAHARQLIAATAGPFPQKPSPTPAI</sequence>
<organism evidence="1 2">
    <name type="scientific">Muricoccus vinaceus</name>
    <dbReference type="NCBI Taxonomy" id="424704"/>
    <lineage>
        <taxon>Bacteria</taxon>
        <taxon>Pseudomonadati</taxon>
        <taxon>Pseudomonadota</taxon>
        <taxon>Alphaproteobacteria</taxon>
        <taxon>Acetobacterales</taxon>
        <taxon>Roseomonadaceae</taxon>
        <taxon>Muricoccus</taxon>
    </lineage>
</organism>
<dbReference type="Proteomes" id="UP001589789">
    <property type="component" value="Unassembled WGS sequence"/>
</dbReference>
<reference evidence="1 2" key="1">
    <citation type="submission" date="2024-09" db="EMBL/GenBank/DDBJ databases">
        <authorList>
            <person name="Sun Q."/>
            <person name="Mori K."/>
        </authorList>
    </citation>
    <scope>NUCLEOTIDE SEQUENCE [LARGE SCALE GENOMIC DNA]</scope>
    <source>
        <strain evidence="1 2">CCM 7468</strain>
    </source>
</reference>
<protein>
    <submittedName>
        <fullName evidence="1">Uncharacterized protein</fullName>
    </submittedName>
</protein>
<comment type="caution">
    <text evidence="1">The sequence shown here is derived from an EMBL/GenBank/DDBJ whole genome shotgun (WGS) entry which is preliminary data.</text>
</comment>
<dbReference type="RefSeq" id="WP_377056645.1">
    <property type="nucleotide sequence ID" value="NZ_JBHLVZ010000109.1"/>
</dbReference>
<gene>
    <name evidence="1" type="ORF">ACFFIC_27965</name>
</gene>
<keyword evidence="2" id="KW-1185">Reference proteome</keyword>
<dbReference type="EMBL" id="JBHLVZ010000109">
    <property type="protein sequence ID" value="MFC0389350.1"/>
    <property type="molecule type" value="Genomic_DNA"/>
</dbReference>